<keyword evidence="2" id="KW-1185">Reference proteome</keyword>
<name>A0A0L6Z5U4_9CLOT</name>
<dbReference type="Proteomes" id="UP000037043">
    <property type="component" value="Unassembled WGS sequence"/>
</dbReference>
<dbReference type="AlphaFoldDB" id="A0A0L6Z5U4"/>
<proteinExistence type="predicted"/>
<dbReference type="EMBL" id="LHUR01000042">
    <property type="protein sequence ID" value="KOA18337.1"/>
    <property type="molecule type" value="Genomic_DNA"/>
</dbReference>
<accession>A0A0L6Z5U4</accession>
<evidence type="ECO:0000313" key="2">
    <source>
        <dbReference type="Proteomes" id="UP000037043"/>
    </source>
</evidence>
<gene>
    <name evidence="1" type="ORF">CLHOM_32350</name>
</gene>
<comment type="caution">
    <text evidence="1">The sequence shown here is derived from an EMBL/GenBank/DDBJ whole genome shotgun (WGS) entry which is preliminary data.</text>
</comment>
<dbReference type="PATRIC" id="fig|1121318.3.peg.3234"/>
<evidence type="ECO:0000313" key="1">
    <source>
        <dbReference type="EMBL" id="KOA18337.1"/>
    </source>
</evidence>
<protein>
    <submittedName>
        <fullName evidence="1">Uncharacterized protein</fullName>
    </submittedName>
</protein>
<dbReference type="RefSeq" id="WP_052222686.1">
    <property type="nucleotide sequence ID" value="NZ_LHUR01000042.1"/>
</dbReference>
<organism evidence="1 2">
    <name type="scientific">Clostridium homopropionicum DSM 5847</name>
    <dbReference type="NCBI Taxonomy" id="1121318"/>
    <lineage>
        <taxon>Bacteria</taxon>
        <taxon>Bacillati</taxon>
        <taxon>Bacillota</taxon>
        <taxon>Clostridia</taxon>
        <taxon>Eubacteriales</taxon>
        <taxon>Clostridiaceae</taxon>
        <taxon>Clostridium</taxon>
    </lineage>
</organism>
<reference evidence="2" key="1">
    <citation type="submission" date="2015-08" db="EMBL/GenBank/DDBJ databases">
        <title>Genome sequence of the strict anaerobe Clostridium homopropionicum LuHBu1 (DSM 5847T).</title>
        <authorList>
            <person name="Poehlein A."/>
            <person name="Beck M."/>
            <person name="Schiel-Bengelsdorf B."/>
            <person name="Bengelsdorf F.R."/>
            <person name="Daniel R."/>
            <person name="Duerre P."/>
        </authorList>
    </citation>
    <scope>NUCLEOTIDE SEQUENCE [LARGE SCALE GENOMIC DNA]</scope>
    <source>
        <strain evidence="2">DSM 5847</strain>
    </source>
</reference>
<sequence length="87" mass="9640">MRSRTRAVILVCRIASGFSNSNGLIVHSCNHDGIERECGCEEAIERLIDAGFELVSTVAIQNCGQVVYTFIRYNPSIENGETVNFED</sequence>